<name>A0ACB8TH72_9AGAM</name>
<proteinExistence type="predicted"/>
<comment type="caution">
    <text evidence="1">The sequence shown here is derived from an EMBL/GenBank/DDBJ whole genome shotgun (WGS) entry which is preliminary data.</text>
</comment>
<accession>A0ACB8TH72</accession>
<dbReference type="EMBL" id="MU277189">
    <property type="protein sequence ID" value="KAI0067735.1"/>
    <property type="molecule type" value="Genomic_DNA"/>
</dbReference>
<evidence type="ECO:0000313" key="1">
    <source>
        <dbReference type="EMBL" id="KAI0067735.1"/>
    </source>
</evidence>
<feature type="non-terminal residue" evidence="1">
    <location>
        <position position="268"/>
    </location>
</feature>
<keyword evidence="2" id="KW-1185">Reference proteome</keyword>
<gene>
    <name evidence="1" type="ORF">BV25DRAFT_1790974</name>
</gene>
<protein>
    <submittedName>
        <fullName evidence="1">Uncharacterized protein</fullName>
    </submittedName>
</protein>
<reference evidence="1" key="1">
    <citation type="submission" date="2021-03" db="EMBL/GenBank/DDBJ databases">
        <authorList>
            <consortium name="DOE Joint Genome Institute"/>
            <person name="Ahrendt S."/>
            <person name="Looney B.P."/>
            <person name="Miyauchi S."/>
            <person name="Morin E."/>
            <person name="Drula E."/>
            <person name="Courty P.E."/>
            <person name="Chicoki N."/>
            <person name="Fauchery L."/>
            <person name="Kohler A."/>
            <person name="Kuo A."/>
            <person name="Labutti K."/>
            <person name="Pangilinan J."/>
            <person name="Lipzen A."/>
            <person name="Riley R."/>
            <person name="Andreopoulos W."/>
            <person name="He G."/>
            <person name="Johnson J."/>
            <person name="Barry K.W."/>
            <person name="Grigoriev I.V."/>
            <person name="Nagy L."/>
            <person name="Hibbett D."/>
            <person name="Henrissat B."/>
            <person name="Matheny P.B."/>
            <person name="Labbe J."/>
            <person name="Martin F."/>
        </authorList>
    </citation>
    <scope>NUCLEOTIDE SEQUENCE</scope>
    <source>
        <strain evidence="1">HHB10654</strain>
    </source>
</reference>
<sequence>MKARDYCCCAIPVVNAGILATLTEQFALGIIAGTLAIATTPIVGAATPSFASWVFAIICYVGAAIQSLGFFGEKPTTFRRYTTLHILITVAAFSVAAVWIALSATRHSTAKTNCEKKFFSTNGSTIDLSSEGETMCEIFPWVDVGIMGGLWVLLAITQTYLFTVVSGYGTGQRADHSKYDSVYSVTNLNSDIPMTNRADAWDARPSTDTLPGNDRFGHNRGESTSSDMAMLTEPYEQPYGTSPPQPAVNQSSLARHDSEASRYSDPYY</sequence>
<dbReference type="Proteomes" id="UP000814140">
    <property type="component" value="Unassembled WGS sequence"/>
</dbReference>
<evidence type="ECO:0000313" key="2">
    <source>
        <dbReference type="Proteomes" id="UP000814140"/>
    </source>
</evidence>
<organism evidence="1 2">
    <name type="scientific">Artomyces pyxidatus</name>
    <dbReference type="NCBI Taxonomy" id="48021"/>
    <lineage>
        <taxon>Eukaryota</taxon>
        <taxon>Fungi</taxon>
        <taxon>Dikarya</taxon>
        <taxon>Basidiomycota</taxon>
        <taxon>Agaricomycotina</taxon>
        <taxon>Agaricomycetes</taxon>
        <taxon>Russulales</taxon>
        <taxon>Auriscalpiaceae</taxon>
        <taxon>Artomyces</taxon>
    </lineage>
</organism>
<reference evidence="1" key="2">
    <citation type="journal article" date="2022" name="New Phytol.">
        <title>Evolutionary transition to the ectomycorrhizal habit in the genomes of a hyperdiverse lineage of mushroom-forming fungi.</title>
        <authorList>
            <person name="Looney B."/>
            <person name="Miyauchi S."/>
            <person name="Morin E."/>
            <person name="Drula E."/>
            <person name="Courty P.E."/>
            <person name="Kohler A."/>
            <person name="Kuo A."/>
            <person name="LaButti K."/>
            <person name="Pangilinan J."/>
            <person name="Lipzen A."/>
            <person name="Riley R."/>
            <person name="Andreopoulos W."/>
            <person name="He G."/>
            <person name="Johnson J."/>
            <person name="Nolan M."/>
            <person name="Tritt A."/>
            <person name="Barry K.W."/>
            <person name="Grigoriev I.V."/>
            <person name="Nagy L.G."/>
            <person name="Hibbett D."/>
            <person name="Henrissat B."/>
            <person name="Matheny P.B."/>
            <person name="Labbe J."/>
            <person name="Martin F.M."/>
        </authorList>
    </citation>
    <scope>NUCLEOTIDE SEQUENCE</scope>
    <source>
        <strain evidence="1">HHB10654</strain>
    </source>
</reference>